<evidence type="ECO:0000313" key="1">
    <source>
        <dbReference type="EMBL" id="MCZ3364828.1"/>
    </source>
</evidence>
<protein>
    <submittedName>
        <fullName evidence="2">Uncharacterized protein</fullName>
    </submittedName>
</protein>
<evidence type="ECO:0000313" key="2">
    <source>
        <dbReference type="EMBL" id="MCZ3372583.1"/>
    </source>
</evidence>
<dbReference type="AlphaFoldDB" id="A0A9E5DPM6"/>
<dbReference type="Proteomes" id="UP001068021">
    <property type="component" value="Unassembled WGS sequence"/>
</dbReference>
<proteinExistence type="predicted"/>
<name>A0A9E5DPM6_9EURY</name>
<dbReference type="EMBL" id="JAPVES010000030">
    <property type="protein sequence ID" value="MCZ3372583.1"/>
    <property type="molecule type" value="Genomic_DNA"/>
</dbReference>
<gene>
    <name evidence="2" type="ORF">O3H35_08045</name>
    <name evidence="1" type="ORF">O3H54_02925</name>
</gene>
<comment type="caution">
    <text evidence="2">The sequence shown here is derived from an EMBL/GenBank/DDBJ whole genome shotgun (WGS) entry which is preliminary data.</text>
</comment>
<organism evidence="2">
    <name type="scientific">Methanobacterium veterum</name>
    <dbReference type="NCBI Taxonomy" id="408577"/>
    <lineage>
        <taxon>Archaea</taxon>
        <taxon>Methanobacteriati</taxon>
        <taxon>Methanobacteriota</taxon>
        <taxon>Methanomada group</taxon>
        <taxon>Methanobacteria</taxon>
        <taxon>Methanobacteriales</taxon>
        <taxon>Methanobacteriaceae</taxon>
        <taxon>Methanobacterium</taxon>
    </lineage>
</organism>
<dbReference type="RefSeq" id="WP_048080147.1">
    <property type="nucleotide sequence ID" value="NZ_JAPVER010000018.1"/>
</dbReference>
<evidence type="ECO:0000313" key="3">
    <source>
        <dbReference type="Proteomes" id="UP001068021"/>
    </source>
</evidence>
<sequence>MIDLGIQKGSTNYDDDYETMYLSQLEPESEIAGEIYVGELKSKEIKGKEVQEFYVIITDHENKQKWICGLITSAYFDDEVAKIYGEKGGRIYELIDSLSHALNDTELDQLESYSVVFDTFRETVNKSVKSVTVKAVQASNPNARTPNLKVVKAEAFEEA</sequence>
<keyword evidence="3" id="KW-1185">Reference proteome</keyword>
<reference evidence="2" key="1">
    <citation type="submission" date="2022-12" db="EMBL/GenBank/DDBJ databases">
        <title>Reclassification of two methanogenic archaea species isolated from the Kolyma lowland permafrost.</title>
        <authorList>
            <person name="Trubitsyn V.E."/>
            <person name="Rivkina E.M."/>
            <person name="Shcherbakova V.A."/>
        </authorList>
    </citation>
    <scope>NUCLEOTIDE SEQUENCE</scope>
    <source>
        <strain evidence="1">M2</strain>
        <strain evidence="2">MK4</strain>
    </source>
</reference>
<dbReference type="Proteomes" id="UP001074446">
    <property type="component" value="Unassembled WGS sequence"/>
</dbReference>
<accession>A0A9E5DPM6</accession>
<dbReference type="EMBL" id="JAPVER010000018">
    <property type="protein sequence ID" value="MCZ3364828.1"/>
    <property type="molecule type" value="Genomic_DNA"/>
</dbReference>